<reference evidence="1 2" key="1">
    <citation type="submission" date="2021-08" db="EMBL/GenBank/DDBJ databases">
        <title>Shewanella putrefaciens YZ-J, complete genome.</title>
        <authorList>
            <person name="Yi Z."/>
        </authorList>
    </citation>
    <scope>NUCLEOTIDE SEQUENCE [LARGE SCALE GENOMIC DNA]</scope>
    <source>
        <strain evidence="1 2">YZ-J</strain>
    </source>
</reference>
<organism evidence="1 2">
    <name type="scientific">Shewanella putrefaciens</name>
    <name type="common">Pseudomonas putrefaciens</name>
    <dbReference type="NCBI Taxonomy" id="24"/>
    <lineage>
        <taxon>Bacteria</taxon>
        <taxon>Pseudomonadati</taxon>
        <taxon>Pseudomonadota</taxon>
        <taxon>Gammaproteobacteria</taxon>
        <taxon>Alteromonadales</taxon>
        <taxon>Shewanellaceae</taxon>
        <taxon>Shewanella</taxon>
    </lineage>
</organism>
<evidence type="ECO:0000313" key="2">
    <source>
        <dbReference type="Proteomes" id="UP000827084"/>
    </source>
</evidence>
<dbReference type="GeneID" id="67442410"/>
<evidence type="ECO:0000313" key="1">
    <source>
        <dbReference type="EMBL" id="QYX73611.1"/>
    </source>
</evidence>
<protein>
    <submittedName>
        <fullName evidence="1">Uncharacterized protein</fullName>
    </submittedName>
</protein>
<proteinExistence type="predicted"/>
<keyword evidence="2" id="KW-1185">Reference proteome</keyword>
<dbReference type="RefSeq" id="WP_011918760.1">
    <property type="nucleotide sequence ID" value="NZ_BMPK01000004.1"/>
</dbReference>
<accession>A0ABX8XDT9</accession>
<sequence length="147" mass="17008">MVSEEDVGKLIDTELYSSLLVYAKKNSKVNVNECDLPKVLLAYDAQKINAAEFSILEMEKIVSLNVPLFTRFFDKKIDTFIDAPDEHESNNDVIATLPCYKNFLVIYIIEFCLLIEKQDELERYLKKIRVSGSKKYSRKLKEIMTAL</sequence>
<dbReference type="EMBL" id="CP080635">
    <property type="protein sequence ID" value="QYX73611.1"/>
    <property type="molecule type" value="Genomic_DNA"/>
</dbReference>
<gene>
    <name evidence="1" type="ORF">K3G22_04080</name>
</gene>
<name>A0ABX8XDT9_SHEPU</name>
<dbReference type="Proteomes" id="UP000827084">
    <property type="component" value="Chromosome"/>
</dbReference>